<evidence type="ECO:0000313" key="4">
    <source>
        <dbReference type="Proteomes" id="UP000199039"/>
    </source>
</evidence>
<evidence type="ECO:0000259" key="1">
    <source>
        <dbReference type="Pfam" id="PF00535"/>
    </source>
</evidence>
<dbReference type="Gene3D" id="3.90.550.10">
    <property type="entry name" value="Spore Coat Polysaccharide Biosynthesis Protein SpsA, Chain A"/>
    <property type="match status" value="1"/>
</dbReference>
<dbReference type="InterPro" id="IPR029044">
    <property type="entry name" value="Nucleotide-diphossugar_trans"/>
</dbReference>
<dbReference type="SUPFAM" id="SSF53756">
    <property type="entry name" value="UDP-Glycosyltransferase/glycogen phosphorylase"/>
    <property type="match status" value="1"/>
</dbReference>
<dbReference type="CDD" id="cd02440">
    <property type="entry name" value="AdoMet_MTases"/>
    <property type="match status" value="1"/>
</dbReference>
<evidence type="ECO:0000259" key="2">
    <source>
        <dbReference type="Pfam" id="PF08242"/>
    </source>
</evidence>
<dbReference type="EMBL" id="FMYH01000012">
    <property type="protein sequence ID" value="SDD82917.1"/>
    <property type="molecule type" value="Genomic_DNA"/>
</dbReference>
<gene>
    <name evidence="3" type="ORF">SAMN05216410_0235</name>
</gene>
<dbReference type="PANTHER" id="PTHR43179:SF7">
    <property type="entry name" value="RHAMNOSYLTRANSFERASE WBBL"/>
    <property type="match status" value="1"/>
</dbReference>
<feature type="domain" description="Methyltransferase type 12" evidence="2">
    <location>
        <begin position="46"/>
        <end position="144"/>
    </location>
</feature>
<evidence type="ECO:0000313" key="3">
    <source>
        <dbReference type="EMBL" id="SDD82917.1"/>
    </source>
</evidence>
<dbReference type="InterPro" id="IPR001173">
    <property type="entry name" value="Glyco_trans_2-like"/>
</dbReference>
<dbReference type="CDD" id="cd03801">
    <property type="entry name" value="GT4_PimA-like"/>
    <property type="match status" value="1"/>
</dbReference>
<dbReference type="Gene3D" id="3.40.50.2000">
    <property type="entry name" value="Glycogen Phosphorylase B"/>
    <property type="match status" value="1"/>
</dbReference>
<organism evidence="3 4">
    <name type="scientific">Sanguibacter gelidistatuariae</name>
    <dbReference type="NCBI Taxonomy" id="1814289"/>
    <lineage>
        <taxon>Bacteria</taxon>
        <taxon>Bacillati</taxon>
        <taxon>Actinomycetota</taxon>
        <taxon>Actinomycetes</taxon>
        <taxon>Micrococcales</taxon>
        <taxon>Sanguibacteraceae</taxon>
        <taxon>Sanguibacter</taxon>
    </lineage>
</organism>
<dbReference type="InterPro" id="IPR029063">
    <property type="entry name" value="SAM-dependent_MTases_sf"/>
</dbReference>
<dbReference type="InterPro" id="IPR013217">
    <property type="entry name" value="Methyltransf_12"/>
</dbReference>
<dbReference type="GO" id="GO:0016740">
    <property type="term" value="F:transferase activity"/>
    <property type="evidence" value="ECO:0007669"/>
    <property type="project" value="UniProtKB-KW"/>
</dbReference>
<dbReference type="Gene3D" id="3.40.50.150">
    <property type="entry name" value="Vaccinia Virus protein VP39"/>
    <property type="match status" value="1"/>
</dbReference>
<dbReference type="Proteomes" id="UP000199039">
    <property type="component" value="Unassembled WGS sequence"/>
</dbReference>
<dbReference type="CDD" id="cd04186">
    <property type="entry name" value="GT_2_like_c"/>
    <property type="match status" value="1"/>
</dbReference>
<dbReference type="SUPFAM" id="SSF53448">
    <property type="entry name" value="Nucleotide-diphospho-sugar transferases"/>
    <property type="match status" value="1"/>
</dbReference>
<dbReference type="Pfam" id="PF08242">
    <property type="entry name" value="Methyltransf_12"/>
    <property type="match status" value="1"/>
</dbReference>
<reference evidence="3 4" key="1">
    <citation type="submission" date="2016-09" db="EMBL/GenBank/DDBJ databases">
        <authorList>
            <person name="Capua I."/>
            <person name="De Benedictis P."/>
            <person name="Joannis T."/>
            <person name="Lombin L.H."/>
            <person name="Cattoli G."/>
        </authorList>
    </citation>
    <scope>NUCLEOTIDE SEQUENCE [LARGE SCALE GENOMIC DNA]</scope>
    <source>
        <strain evidence="3 4">ISLP-3</strain>
    </source>
</reference>
<dbReference type="PANTHER" id="PTHR43179">
    <property type="entry name" value="RHAMNOSYLTRANSFERASE WBBL"/>
    <property type="match status" value="1"/>
</dbReference>
<dbReference type="Pfam" id="PF00535">
    <property type="entry name" value="Glycos_transf_2"/>
    <property type="match status" value="1"/>
</dbReference>
<keyword evidence="4" id="KW-1185">Reference proteome</keyword>
<dbReference type="STRING" id="1814289.SAMN05216410_0235"/>
<proteinExistence type="predicted"/>
<dbReference type="Pfam" id="PF13692">
    <property type="entry name" value="Glyco_trans_1_4"/>
    <property type="match status" value="1"/>
</dbReference>
<sequence>MEQDDLRSTNSHLATLADGMVEEYHLDPARANIVRGLDIPADARVLEIGAGLGAVTRYLGERAAVVDAIEPSFARARVARARTRDLPGVEILVGEHSDVPDEPVYDVIVVVGVLEYTGAGTSSPEPYVDFLAKLGRCLRPGGTLAVAIENKIGVKYLVGAPEDHTDVLFDSIEDYPAGSRARTFARRELEQLFVAAGLIPEVRIAFPDYKITRAVMDADALTGEAPELLCSLPTFPSRDMYTQRPPLADEGRVWRTLVQAGLGAETGNSFLVLAGKGGPQTLWPDDLAAVYYSQGRREAYSFEKKVLRDEDGLKIVRARIGDADESMVFQFTEATERLIPGSTVQDAAVGATGVETVALLQAWRTALTTRFGGLSVLPVDLIPGNFIVRADGSLESFDQEWNAQGWELERVVRRGVFWFAAKLVRATPRSRWASCTTVRDVMVSLGLAADLDPAGEWIDSAVAEEAEFLAEVRQLGDGESITDAADRIAADLRSLVADQLESLAFGERLTDILDKVRGYLAVSEESVAYLLTEKERLSAEKDHLSEFAAREESAKDAAVASTVQTAEKLRSSEALKAHFHAQLVATDRLAQSERARAEAAASELAGVRGSRVYRAVQLYFRAVEKAAPAGTLRRRLYSKSGNAAGLGLRKLRPTPMPVVAPIVIPLDAAPRVSIIVPVHGKWDYTERCLRAIAATAGDIAFEVIVVDDASPDETAERLSAIQGVHVVTMPENVGFVGACNAGIAEARGEFVVLLNNDTRVNPLWLIPLVETLEEPGVGLVGSRLVYPDGRLQEAGGIVFSDGSGWNYGKFCDPEDPAFTYRRDVDYCSGASIIIRKSTLDAVGNLDTRFAPAYYDDTDLAFSVRELGLRVVYEPRSLVVHDEGISNGTDETSGIKAYQAINKEKFVDKWRHRLVDHCAPDAANVPFAVRRRNGERIVVVIDHYVPRPDEDSGSVRMMGILRTLRQLGYSVIFVPDNKFRTEPWTGILGRMGVEVFYGHGDFPGLLRDLAEHIETVMVSRVTVAWNYAFMLRTVLPDVPMVFDTVDLHYLREERAAELAGQDTLSPRALTLKSLELAIAESADTTVVVSTFEQELLGQVQPGSVVKVLPNVHVREVFSPTVDGRAGLLFVGSFAHHPNADGLRWLFSEILPLVEKRVPGVPVKIVGRSPDADLVASAPTNVEFLGWVEDLTPLYDSARVALAPLRYGAGVKGKIGEAMVHGVPVVMTPVGAEGMQISHLRDAWVAQDAPTFAAGIVELLTDDEMWSSLSKIGAEHINDIFGPEKFAEMLRDIVSRG</sequence>
<dbReference type="SUPFAM" id="SSF53335">
    <property type="entry name" value="S-adenosyl-L-methionine-dependent methyltransferases"/>
    <property type="match status" value="1"/>
</dbReference>
<keyword evidence="3" id="KW-0808">Transferase</keyword>
<feature type="domain" description="Glycosyltransferase 2-like" evidence="1">
    <location>
        <begin position="673"/>
        <end position="824"/>
    </location>
</feature>
<accession>A0A1G6XZM9</accession>
<protein>
    <submittedName>
        <fullName evidence="3">Glycosyltransferase, GT2 family</fullName>
    </submittedName>
</protein>
<name>A0A1G6XZM9_9MICO</name>